<name>A0ABV2GZR7_9HYPH</name>
<dbReference type="Proteomes" id="UP001549204">
    <property type="component" value="Unassembled WGS sequence"/>
</dbReference>
<evidence type="ECO:0000313" key="2">
    <source>
        <dbReference type="EMBL" id="MET3583782.1"/>
    </source>
</evidence>
<protein>
    <submittedName>
        <fullName evidence="2">Uncharacterized protein</fullName>
    </submittedName>
</protein>
<accession>A0ABV2GZR7</accession>
<evidence type="ECO:0000256" key="1">
    <source>
        <dbReference type="SAM" id="MobiDB-lite"/>
    </source>
</evidence>
<feature type="region of interest" description="Disordered" evidence="1">
    <location>
        <begin position="24"/>
        <end position="47"/>
    </location>
</feature>
<comment type="caution">
    <text evidence="2">The sequence shown here is derived from an EMBL/GenBank/DDBJ whole genome shotgun (WGS) entry which is preliminary data.</text>
</comment>
<sequence length="47" mass="5259">MKQIFGVALEIEPAMHKNRIDVSRVVQGHVSKKSKRTGRKSNEVPDG</sequence>
<organism evidence="2 3">
    <name type="scientific">Mesorhizobium robiniae</name>
    <dbReference type="NCBI Taxonomy" id="559315"/>
    <lineage>
        <taxon>Bacteria</taxon>
        <taxon>Pseudomonadati</taxon>
        <taxon>Pseudomonadota</taxon>
        <taxon>Alphaproteobacteria</taxon>
        <taxon>Hyphomicrobiales</taxon>
        <taxon>Phyllobacteriaceae</taxon>
        <taxon>Mesorhizobium</taxon>
    </lineage>
</organism>
<gene>
    <name evidence="2" type="ORF">ABID19_006848</name>
</gene>
<proteinExistence type="predicted"/>
<keyword evidence="3" id="KW-1185">Reference proteome</keyword>
<feature type="compositionally biased region" description="Basic residues" evidence="1">
    <location>
        <begin position="30"/>
        <end position="39"/>
    </location>
</feature>
<reference evidence="2 3" key="1">
    <citation type="submission" date="2024-06" db="EMBL/GenBank/DDBJ databases">
        <title>Genomic Encyclopedia of Type Strains, Phase IV (KMG-IV): sequencing the most valuable type-strain genomes for metagenomic binning, comparative biology and taxonomic classification.</title>
        <authorList>
            <person name="Goeker M."/>
        </authorList>
    </citation>
    <scope>NUCLEOTIDE SEQUENCE [LARGE SCALE GENOMIC DNA]</scope>
    <source>
        <strain evidence="2 3">DSM 100022</strain>
    </source>
</reference>
<dbReference type="EMBL" id="JBEPMC010000023">
    <property type="protein sequence ID" value="MET3583782.1"/>
    <property type="molecule type" value="Genomic_DNA"/>
</dbReference>
<evidence type="ECO:0000313" key="3">
    <source>
        <dbReference type="Proteomes" id="UP001549204"/>
    </source>
</evidence>